<dbReference type="SMART" id="SM00421">
    <property type="entry name" value="HTH_LUXR"/>
    <property type="match status" value="1"/>
</dbReference>
<dbReference type="PRINTS" id="PR00038">
    <property type="entry name" value="HTHLUXR"/>
</dbReference>
<dbReference type="GO" id="GO:0003677">
    <property type="term" value="F:DNA binding"/>
    <property type="evidence" value="ECO:0007669"/>
    <property type="project" value="UniProtKB-KW"/>
</dbReference>
<keyword evidence="1" id="KW-0238">DNA-binding</keyword>
<dbReference type="InterPro" id="IPR027417">
    <property type="entry name" value="P-loop_NTPase"/>
</dbReference>
<dbReference type="RefSeq" id="WP_155358862.1">
    <property type="nucleotide sequence ID" value="NZ_BAAAHL010000081.1"/>
</dbReference>
<evidence type="ECO:0000259" key="2">
    <source>
        <dbReference type="PROSITE" id="PS50043"/>
    </source>
</evidence>
<dbReference type="InterPro" id="IPR036388">
    <property type="entry name" value="WH-like_DNA-bd_sf"/>
</dbReference>
<feature type="domain" description="HTH luxR-type" evidence="2">
    <location>
        <begin position="797"/>
        <end position="861"/>
    </location>
</feature>
<protein>
    <submittedName>
        <fullName evidence="3">Transcriptional regulator</fullName>
    </submittedName>
</protein>
<dbReference type="AlphaFoldDB" id="A0A5M3WZ79"/>
<dbReference type="PANTHER" id="PTHR43214:SF43">
    <property type="entry name" value="TWO-COMPONENT RESPONSE REGULATOR"/>
    <property type="match status" value="1"/>
</dbReference>
<dbReference type="GO" id="GO:0006355">
    <property type="term" value="P:regulation of DNA-templated transcription"/>
    <property type="evidence" value="ECO:0007669"/>
    <property type="project" value="InterPro"/>
</dbReference>
<dbReference type="InterPro" id="IPR000792">
    <property type="entry name" value="Tscrpt_reg_LuxR_C"/>
</dbReference>
<gene>
    <name evidence="3" type="ORF">Amac_072190</name>
</gene>
<sequence length="861" mass="91977">MDVWPFVGRRAEREWAVATLRRGNVVIAGAAGVGKSRLASEVATAFDATVHVRGTRAARALPLGAFAPLLPEGEPGFNPLRWAAGAILSRAPSLLVVDDAHLLDASSAALTHQLADAVRVLATVRAGEECPDSVTALWEDDLGSRLDLAPLTDTETAAVLASVLGDQVDPPAAARLHTLSQGNVLLLRELVTAALEGQVLVRPDGLTWRLEGEVPRAPRLMEMIERRMGRFGDAVTSVLELVALAEPIGLAPLAALTGGDAIEEAESRGLVEVVSDGRRAAVRLAHPLYGEAVRLPVTRRRRRYGELADALQATGARRREDVLRIAVWRLESGTTPDPAPLVRACRLAWASHDFPLAIRLARAALARAGTDEDRVDAAIMLGTLLNYSGQPAEAETLIAQLPAVAVAVDERRRTELALTRAWSLALGLGRVEEGMELLSRTREQITQVAFRQDLSTLLIMIMSARTGFEELLGHINALLAEPPVTAAVRAQALNCRALTLATIGRYHEAGADIAAAVGDHANWVDAVPVILLPLHANWSLNRMMLGDVDGMEAAMDNLAELVGSGHGFSYAAQALALHRAMAARLRGRFTQAARLLQAARRLPGDDALTGLLVIEHAYVLALRGDGPAARTAFDEGVTAYTRLGGLVDMFRYLTEPWVIAASGELRKGAEFALVTADVGRGMGAVAFETHALHTVARLGFAERAADRLAELASAQDGDLASLFAVQARASAVQDAPALERVTSEFTRLGLLPYAAEACAQAAQAWEHAGRHASGRAAASRAWLLAARCDGLRTPAVAHLTAPGLTRREAEIARLACTGLPSKQIAERLFLSPRTVDNHLQNVYAKLGVSNRSDLRRVLRPD</sequence>
<proteinExistence type="predicted"/>
<evidence type="ECO:0000313" key="3">
    <source>
        <dbReference type="EMBL" id="GES13622.1"/>
    </source>
</evidence>
<dbReference type="PROSITE" id="PS00622">
    <property type="entry name" value="HTH_LUXR_1"/>
    <property type="match status" value="1"/>
</dbReference>
<organism evidence="3 4">
    <name type="scientific">Acrocarpospora macrocephala</name>
    <dbReference type="NCBI Taxonomy" id="150177"/>
    <lineage>
        <taxon>Bacteria</taxon>
        <taxon>Bacillati</taxon>
        <taxon>Actinomycetota</taxon>
        <taxon>Actinomycetes</taxon>
        <taxon>Streptosporangiales</taxon>
        <taxon>Streptosporangiaceae</taxon>
        <taxon>Acrocarpospora</taxon>
    </lineage>
</organism>
<dbReference type="Gene3D" id="1.10.10.10">
    <property type="entry name" value="Winged helix-like DNA-binding domain superfamily/Winged helix DNA-binding domain"/>
    <property type="match status" value="1"/>
</dbReference>
<evidence type="ECO:0000313" key="4">
    <source>
        <dbReference type="Proteomes" id="UP000331127"/>
    </source>
</evidence>
<accession>A0A5M3WZ79</accession>
<evidence type="ECO:0000256" key="1">
    <source>
        <dbReference type="ARBA" id="ARBA00023125"/>
    </source>
</evidence>
<dbReference type="OrthoDB" id="3197423at2"/>
<dbReference type="EMBL" id="BLAE01000048">
    <property type="protein sequence ID" value="GES13622.1"/>
    <property type="molecule type" value="Genomic_DNA"/>
</dbReference>
<dbReference type="SUPFAM" id="SSF52540">
    <property type="entry name" value="P-loop containing nucleoside triphosphate hydrolases"/>
    <property type="match status" value="1"/>
</dbReference>
<dbReference type="PANTHER" id="PTHR43214">
    <property type="entry name" value="TWO-COMPONENT RESPONSE REGULATOR"/>
    <property type="match status" value="1"/>
</dbReference>
<dbReference type="CDD" id="cd06170">
    <property type="entry name" value="LuxR_C_like"/>
    <property type="match status" value="1"/>
</dbReference>
<dbReference type="PROSITE" id="PS50043">
    <property type="entry name" value="HTH_LUXR_2"/>
    <property type="match status" value="1"/>
</dbReference>
<reference evidence="3 4" key="1">
    <citation type="submission" date="2019-10" db="EMBL/GenBank/DDBJ databases">
        <title>Whole genome shotgun sequence of Acrocarpospora macrocephala NBRC 16266.</title>
        <authorList>
            <person name="Ichikawa N."/>
            <person name="Kimura A."/>
            <person name="Kitahashi Y."/>
            <person name="Komaki H."/>
            <person name="Oguchi A."/>
        </authorList>
    </citation>
    <scope>NUCLEOTIDE SEQUENCE [LARGE SCALE GENOMIC DNA]</scope>
    <source>
        <strain evidence="3 4">NBRC 16266</strain>
    </source>
</reference>
<dbReference type="Proteomes" id="UP000331127">
    <property type="component" value="Unassembled WGS sequence"/>
</dbReference>
<keyword evidence="4" id="KW-1185">Reference proteome</keyword>
<dbReference type="InterPro" id="IPR016032">
    <property type="entry name" value="Sig_transdc_resp-reg_C-effctor"/>
</dbReference>
<dbReference type="InterPro" id="IPR039420">
    <property type="entry name" value="WalR-like"/>
</dbReference>
<dbReference type="SUPFAM" id="SSF46894">
    <property type="entry name" value="C-terminal effector domain of the bipartite response regulators"/>
    <property type="match status" value="1"/>
</dbReference>
<dbReference type="Pfam" id="PF00196">
    <property type="entry name" value="GerE"/>
    <property type="match status" value="1"/>
</dbReference>
<comment type="caution">
    <text evidence="3">The sequence shown here is derived from an EMBL/GenBank/DDBJ whole genome shotgun (WGS) entry which is preliminary data.</text>
</comment>
<name>A0A5M3WZ79_9ACTN</name>